<dbReference type="Pfam" id="PF00271">
    <property type="entry name" value="Helicase_C"/>
    <property type="match status" value="1"/>
</dbReference>
<evidence type="ECO:0000256" key="4">
    <source>
        <dbReference type="ARBA" id="ARBA00022806"/>
    </source>
</evidence>
<dbReference type="Gene3D" id="2.40.50.140">
    <property type="entry name" value="Nucleic acid-binding proteins"/>
    <property type="match status" value="1"/>
</dbReference>
<dbReference type="Proteomes" id="UP001501326">
    <property type="component" value="Unassembled WGS sequence"/>
</dbReference>
<evidence type="ECO:0000256" key="2">
    <source>
        <dbReference type="ARBA" id="ARBA00022763"/>
    </source>
</evidence>
<protein>
    <submittedName>
        <fullName evidence="11">ATP-dependent DNA helicase RecG</fullName>
    </submittedName>
</protein>
<dbReference type="GO" id="GO:0004386">
    <property type="term" value="F:helicase activity"/>
    <property type="evidence" value="ECO:0007669"/>
    <property type="project" value="UniProtKB-KW"/>
</dbReference>
<feature type="region of interest" description="Disordered" evidence="8">
    <location>
        <begin position="497"/>
        <end position="547"/>
    </location>
</feature>
<evidence type="ECO:0000256" key="8">
    <source>
        <dbReference type="SAM" id="MobiDB-lite"/>
    </source>
</evidence>
<keyword evidence="1" id="KW-0547">Nucleotide-binding</keyword>
<evidence type="ECO:0000256" key="5">
    <source>
        <dbReference type="ARBA" id="ARBA00022840"/>
    </source>
</evidence>
<dbReference type="InterPro" id="IPR012340">
    <property type="entry name" value="NA-bd_OB-fold"/>
</dbReference>
<gene>
    <name evidence="11" type="ORF">GCM10009867_09970</name>
</gene>
<name>A0ABP6GZD0_9MICO</name>
<dbReference type="CDD" id="cd17992">
    <property type="entry name" value="DEXHc_RecG"/>
    <property type="match status" value="1"/>
</dbReference>
<dbReference type="RefSeq" id="WP_344190857.1">
    <property type="nucleotide sequence ID" value="NZ_BAAARN010000001.1"/>
</dbReference>
<keyword evidence="7" id="KW-0234">DNA repair</keyword>
<dbReference type="Gene3D" id="3.40.50.300">
    <property type="entry name" value="P-loop containing nucleotide triphosphate hydrolases"/>
    <property type="match status" value="2"/>
</dbReference>
<dbReference type="PANTHER" id="PTHR47964">
    <property type="entry name" value="ATP-DEPENDENT DNA HELICASE HOMOLOG RECG, CHLOROPLASTIC"/>
    <property type="match status" value="1"/>
</dbReference>
<dbReference type="SMART" id="SM00487">
    <property type="entry name" value="DEXDc"/>
    <property type="match status" value="1"/>
</dbReference>
<dbReference type="PANTHER" id="PTHR47964:SF1">
    <property type="entry name" value="ATP-DEPENDENT DNA HELICASE HOMOLOG RECG, CHLOROPLASTIC"/>
    <property type="match status" value="1"/>
</dbReference>
<keyword evidence="6" id="KW-0238">DNA-binding</keyword>
<dbReference type="Pfam" id="PF00270">
    <property type="entry name" value="DEAD"/>
    <property type="match status" value="1"/>
</dbReference>
<dbReference type="SUPFAM" id="SSF52540">
    <property type="entry name" value="P-loop containing nucleoside triphosphate hydrolases"/>
    <property type="match status" value="2"/>
</dbReference>
<reference evidence="12" key="1">
    <citation type="journal article" date="2019" name="Int. J. Syst. Evol. Microbiol.">
        <title>The Global Catalogue of Microorganisms (GCM) 10K type strain sequencing project: providing services to taxonomists for standard genome sequencing and annotation.</title>
        <authorList>
            <consortium name="The Broad Institute Genomics Platform"/>
            <consortium name="The Broad Institute Genome Sequencing Center for Infectious Disease"/>
            <person name="Wu L."/>
            <person name="Ma J."/>
        </authorList>
    </citation>
    <scope>NUCLEOTIDE SEQUENCE [LARGE SCALE GENOMIC DNA]</scope>
    <source>
        <strain evidence="12">JCM 16378</strain>
    </source>
</reference>
<dbReference type="SMART" id="SM00490">
    <property type="entry name" value="HELICc"/>
    <property type="match status" value="1"/>
</dbReference>
<feature type="domain" description="Helicase C-terminal" evidence="10">
    <location>
        <begin position="524"/>
        <end position="687"/>
    </location>
</feature>
<keyword evidence="5" id="KW-0067">ATP-binding</keyword>
<dbReference type="InterPro" id="IPR027417">
    <property type="entry name" value="P-loop_NTPase"/>
</dbReference>
<dbReference type="InterPro" id="IPR014001">
    <property type="entry name" value="Helicase_ATP-bd"/>
</dbReference>
<dbReference type="InterPro" id="IPR001650">
    <property type="entry name" value="Helicase_C-like"/>
</dbReference>
<evidence type="ECO:0000259" key="10">
    <source>
        <dbReference type="PROSITE" id="PS51194"/>
    </source>
</evidence>
<keyword evidence="2" id="KW-0227">DNA damage</keyword>
<dbReference type="PROSITE" id="PS51192">
    <property type="entry name" value="HELICASE_ATP_BIND_1"/>
    <property type="match status" value="1"/>
</dbReference>
<keyword evidence="4 11" id="KW-0347">Helicase</keyword>
<keyword evidence="12" id="KW-1185">Reference proteome</keyword>
<accession>A0ABP6GZD0</accession>
<evidence type="ECO:0000256" key="6">
    <source>
        <dbReference type="ARBA" id="ARBA00023125"/>
    </source>
</evidence>
<dbReference type="PROSITE" id="PS51194">
    <property type="entry name" value="HELICASE_CTER"/>
    <property type="match status" value="1"/>
</dbReference>
<evidence type="ECO:0000256" key="1">
    <source>
        <dbReference type="ARBA" id="ARBA00022741"/>
    </source>
</evidence>
<dbReference type="EMBL" id="BAAARN010000001">
    <property type="protein sequence ID" value="GAA2732942.1"/>
    <property type="molecule type" value="Genomic_DNA"/>
</dbReference>
<dbReference type="InterPro" id="IPR011545">
    <property type="entry name" value="DEAD/DEAH_box_helicase_dom"/>
</dbReference>
<evidence type="ECO:0000256" key="3">
    <source>
        <dbReference type="ARBA" id="ARBA00022801"/>
    </source>
</evidence>
<feature type="domain" description="Helicase ATP-binding" evidence="9">
    <location>
        <begin position="274"/>
        <end position="447"/>
    </location>
</feature>
<evidence type="ECO:0000313" key="11">
    <source>
        <dbReference type="EMBL" id="GAA2732942.1"/>
    </source>
</evidence>
<organism evidence="11 12">
    <name type="scientific">Pedococcus aerophilus</name>
    <dbReference type="NCBI Taxonomy" id="436356"/>
    <lineage>
        <taxon>Bacteria</taxon>
        <taxon>Bacillati</taxon>
        <taxon>Actinomycetota</taxon>
        <taxon>Actinomycetes</taxon>
        <taxon>Micrococcales</taxon>
        <taxon>Intrasporangiaceae</taxon>
        <taxon>Pedococcus</taxon>
    </lineage>
</organism>
<feature type="compositionally biased region" description="Acidic residues" evidence="8">
    <location>
        <begin position="527"/>
        <end position="540"/>
    </location>
</feature>
<dbReference type="CDD" id="cd04488">
    <property type="entry name" value="RecG_wedge_OBF"/>
    <property type="match status" value="1"/>
</dbReference>
<dbReference type="InterPro" id="IPR047112">
    <property type="entry name" value="RecG/Mfd"/>
</dbReference>
<proteinExistence type="predicted"/>
<sequence length="763" mass="81608">MVDENTKLDKVLGARTAGTLAKHRNLVTVGDLLEFWPRRYLEHTSDLSDLHVGKYVVAVAEVKTSVTRRMQKRRGEMLNVTITDGRNDVDLAFFKAWGHKDALLPGVRAVFAGEVGLYRGRWQLTHPAYQLVEGSVGSSATDRGPIPVYLQVKGLQNWSVAECVRIVFDHLESVPDPLPATLRSRHGLPGRLEALRGIHVPAAFPEVQRARHRLRYEEALVLQTLLAQRRARQAADRTTGRTPRAGGLLAAFDERLPFELTAGQREVGETLAAEMARDIPMNRLLQGEVGSGKTIIALRAMLAAVDAGGQAALLAPTEVLAAQHHRSITAMLGDLAEGGLLGGSDIGTRVALLTGSQATAARRANLLQVASGDAGIVIGTHALIQEKVQFQDLALAVVDEQHRFGVEQRDALREKGTQPPHVLVMTATPIPRTVTMTVFGDMETSTLSELPRGRSPIATHVVPSERAAWVQRTWERVAEEVRAGRQAYVVCPRIGDESGSAGSAVTADDEELPTAPVSASGARSLDAEDDDVGGDSDPAVDGEGAPAVGAPKELASVYAVEAALRDNPALAGLSLAVLHGRMAPEDKDAVMAAFNAGEIQVLVSTTVIEVGVDVPNATVMVVVDADRFGVSQLHQLRGRVGRGRHAGLCLLMTSSETEASMERLEAVAGTTDGFELARLDLQLRGTGDVLSGKQSGGGRSGRAMGRGSFRFLSLVRDEEIILEARDDATALIARDPELTKHPELAAAVADRLDAEQAAFLERG</sequence>
<evidence type="ECO:0000256" key="7">
    <source>
        <dbReference type="ARBA" id="ARBA00023204"/>
    </source>
</evidence>
<evidence type="ECO:0000313" key="12">
    <source>
        <dbReference type="Proteomes" id="UP001501326"/>
    </source>
</evidence>
<evidence type="ECO:0000259" key="9">
    <source>
        <dbReference type="PROSITE" id="PS51192"/>
    </source>
</evidence>
<keyword evidence="3" id="KW-0378">Hydrolase</keyword>
<dbReference type="SUPFAM" id="SSF50249">
    <property type="entry name" value="Nucleic acid-binding proteins"/>
    <property type="match status" value="1"/>
</dbReference>
<comment type="caution">
    <text evidence="11">The sequence shown here is derived from an EMBL/GenBank/DDBJ whole genome shotgun (WGS) entry which is preliminary data.</text>
</comment>